<proteinExistence type="predicted"/>
<dbReference type="RefSeq" id="WP_114694646.1">
    <property type="nucleotide sequence ID" value="NZ_QQOH01000001.1"/>
</dbReference>
<keyword evidence="1" id="KW-0812">Transmembrane</keyword>
<evidence type="ECO:0000313" key="3">
    <source>
        <dbReference type="Proteomes" id="UP000253769"/>
    </source>
</evidence>
<dbReference type="Proteomes" id="UP000253769">
    <property type="component" value="Unassembled WGS sequence"/>
</dbReference>
<name>A0A369WSH3_9GAMM</name>
<evidence type="ECO:0000313" key="2">
    <source>
        <dbReference type="EMBL" id="RDE25050.1"/>
    </source>
</evidence>
<dbReference type="EMBL" id="QQOH01000001">
    <property type="protein sequence ID" value="RDE25050.1"/>
    <property type="molecule type" value="Genomic_DNA"/>
</dbReference>
<keyword evidence="3" id="KW-1185">Reference proteome</keyword>
<accession>A0A369WSH3</accession>
<comment type="caution">
    <text evidence="2">The sequence shown here is derived from an EMBL/GenBank/DDBJ whole genome shotgun (WGS) entry which is preliminary data.</text>
</comment>
<evidence type="ECO:0000256" key="1">
    <source>
        <dbReference type="SAM" id="Phobius"/>
    </source>
</evidence>
<keyword evidence="1" id="KW-1133">Transmembrane helix</keyword>
<keyword evidence="1" id="KW-0472">Membrane</keyword>
<gene>
    <name evidence="2" type="ORF">DV711_05660</name>
</gene>
<feature type="transmembrane region" description="Helical" evidence="1">
    <location>
        <begin position="27"/>
        <end position="53"/>
    </location>
</feature>
<sequence length="88" mass="9645">MASWLIVGVFLATVVYLINCNRNFQPLALVASVGTAMILCFFGFLFTGVINALLQQFGTPIEAPLVQSLLVAVGVVIGLLIRHRWKRI</sequence>
<reference evidence="2 3" key="1">
    <citation type="submission" date="2018-07" db="EMBL/GenBank/DDBJ databases">
        <title>Motiliproteus coralliicola sp. nov., a bacterium isolated from Coral.</title>
        <authorList>
            <person name="Wang G."/>
        </authorList>
    </citation>
    <scope>NUCLEOTIDE SEQUENCE [LARGE SCALE GENOMIC DNA]</scope>
    <source>
        <strain evidence="2 3">C34</strain>
    </source>
</reference>
<dbReference type="AlphaFoldDB" id="A0A369WSH3"/>
<protein>
    <submittedName>
        <fullName evidence="2">Uncharacterized protein</fullName>
    </submittedName>
</protein>
<organism evidence="2 3">
    <name type="scientific">Motiliproteus coralliicola</name>
    <dbReference type="NCBI Taxonomy" id="2283196"/>
    <lineage>
        <taxon>Bacteria</taxon>
        <taxon>Pseudomonadati</taxon>
        <taxon>Pseudomonadota</taxon>
        <taxon>Gammaproteobacteria</taxon>
        <taxon>Oceanospirillales</taxon>
        <taxon>Oceanospirillaceae</taxon>
        <taxon>Motiliproteus</taxon>
    </lineage>
</organism>
<feature type="transmembrane region" description="Helical" evidence="1">
    <location>
        <begin position="65"/>
        <end position="85"/>
    </location>
</feature>